<keyword evidence="6" id="KW-1185">Reference proteome</keyword>
<feature type="domain" description="Methyltransferase" evidence="4">
    <location>
        <begin position="53"/>
        <end position="144"/>
    </location>
</feature>
<evidence type="ECO:0000313" key="5">
    <source>
        <dbReference type="EMBL" id="AZQ12304.1"/>
    </source>
</evidence>
<dbReference type="EC" id="2.1.1.235" evidence="5"/>
<dbReference type="GO" id="GO:0008168">
    <property type="term" value="F:methyltransferase activity"/>
    <property type="evidence" value="ECO:0007669"/>
    <property type="project" value="UniProtKB-KW"/>
</dbReference>
<dbReference type="CDD" id="cd02440">
    <property type="entry name" value="AdoMet_MTases"/>
    <property type="match status" value="1"/>
</dbReference>
<keyword evidence="3" id="KW-0949">S-adenosyl-L-methionine</keyword>
<proteinExistence type="predicted"/>
<evidence type="ECO:0000259" key="4">
    <source>
        <dbReference type="Pfam" id="PF13649"/>
    </source>
</evidence>
<keyword evidence="2 5" id="KW-0808">Transferase</keyword>
<dbReference type="Proteomes" id="UP000278437">
    <property type="component" value="Chromosome"/>
</dbReference>
<dbReference type="PANTHER" id="PTHR43464:SF19">
    <property type="entry name" value="UBIQUINONE BIOSYNTHESIS O-METHYLTRANSFERASE, MITOCHONDRIAL"/>
    <property type="match status" value="1"/>
</dbReference>
<dbReference type="Pfam" id="PF13649">
    <property type="entry name" value="Methyltransf_25"/>
    <property type="match status" value="1"/>
</dbReference>
<dbReference type="Gene3D" id="3.40.50.150">
    <property type="entry name" value="Vaccinia Virus protein VP39"/>
    <property type="match status" value="1"/>
</dbReference>
<accession>A0ABM7DRH8</accession>
<evidence type="ECO:0000256" key="1">
    <source>
        <dbReference type="ARBA" id="ARBA00022603"/>
    </source>
</evidence>
<protein>
    <submittedName>
        <fullName evidence="5">dTDP-3-amino-3,6-dideoxy-alpha-D-glucopyranose N,N-dimethyltransferase</fullName>
        <ecNumber evidence="5">2.1.1.235</ecNumber>
    </submittedName>
</protein>
<dbReference type="EMBL" id="CP020373">
    <property type="protein sequence ID" value="AZQ12304.1"/>
    <property type="molecule type" value="Genomic_DNA"/>
</dbReference>
<dbReference type="SUPFAM" id="SSF53335">
    <property type="entry name" value="S-adenosyl-L-methionine-dependent methyltransferases"/>
    <property type="match status" value="1"/>
</dbReference>
<evidence type="ECO:0000313" key="6">
    <source>
        <dbReference type="Proteomes" id="UP000278437"/>
    </source>
</evidence>
<evidence type="ECO:0000256" key="3">
    <source>
        <dbReference type="ARBA" id="ARBA00022691"/>
    </source>
</evidence>
<gene>
    <name evidence="5" type="primary">tylM1</name>
    <name evidence="5" type="ORF">STH12_03244</name>
</gene>
<reference evidence="6" key="1">
    <citation type="submission" date="2017-03" db="EMBL/GenBank/DDBJ databases">
        <title>Full genome sequence of a non-lethal Shewanella isolate that potentiates virulence of Vibio parahaemolyticus causing acute hepatopancreatic necrosis disease (AHPND) in shrimp.</title>
        <authorList>
            <person name="Prachumwat A."/>
            <person name="Sritunyalucksana K."/>
        </authorList>
    </citation>
    <scope>NUCLEOTIDE SEQUENCE [LARGE SCALE GENOMIC DNA]</scope>
    <source>
        <strain evidence="6">TH2012</strain>
    </source>
</reference>
<organism evidence="5 6">
    <name type="scientific">Shewanella khirikhana</name>
    <dbReference type="NCBI Taxonomy" id="1965282"/>
    <lineage>
        <taxon>Bacteria</taxon>
        <taxon>Pseudomonadati</taxon>
        <taxon>Pseudomonadota</taxon>
        <taxon>Gammaproteobacteria</taxon>
        <taxon>Alteromonadales</taxon>
        <taxon>Shewanellaceae</taxon>
        <taxon>Shewanella</taxon>
    </lineage>
</organism>
<keyword evidence="1 5" id="KW-0489">Methyltransferase</keyword>
<name>A0ABM7DRH8_9GAMM</name>
<evidence type="ECO:0000256" key="2">
    <source>
        <dbReference type="ARBA" id="ARBA00022679"/>
    </source>
</evidence>
<sequence length="216" mass="23547">MSGHIRAAETAQTVATFDKHAKAYRDAFALLPSYLATFDALADRMQPGHTRLLDLACGPGTLSLHLKSRFPGLTITATDLSQQMLMLAKEALPDGEFHCVDLRDTASLAGEFDVIACAFGLPYLDSHSATQFLRDCTAKLAQGGLLYLSFIECDTTPHSQTNRHGDSVWRQGHSPADLVAQLSALGLEPVWQQSTETRGETEHFLIAVKNSEGRCE</sequence>
<dbReference type="RefSeq" id="WP_126168490.1">
    <property type="nucleotide sequence ID" value="NZ_CP020373.1"/>
</dbReference>
<dbReference type="PANTHER" id="PTHR43464">
    <property type="entry name" value="METHYLTRANSFERASE"/>
    <property type="match status" value="1"/>
</dbReference>
<dbReference type="GO" id="GO:0032259">
    <property type="term" value="P:methylation"/>
    <property type="evidence" value="ECO:0007669"/>
    <property type="project" value="UniProtKB-KW"/>
</dbReference>
<dbReference type="InterPro" id="IPR029063">
    <property type="entry name" value="SAM-dependent_MTases_sf"/>
</dbReference>
<dbReference type="InterPro" id="IPR041698">
    <property type="entry name" value="Methyltransf_25"/>
</dbReference>